<feature type="compositionally biased region" description="Basic residues" evidence="1">
    <location>
        <begin position="34"/>
        <end position="78"/>
    </location>
</feature>
<gene>
    <name evidence="2" type="ORF">KHA99_29250</name>
</gene>
<accession>A0A942UCM9</accession>
<proteinExistence type="predicted"/>
<evidence type="ECO:0000313" key="2">
    <source>
        <dbReference type="EMBL" id="MBS4216491.1"/>
    </source>
</evidence>
<reference evidence="2" key="1">
    <citation type="submission" date="2021-05" db="EMBL/GenBank/DDBJ databases">
        <title>Novel Bacillus species.</title>
        <authorList>
            <person name="Liu G."/>
        </authorList>
    </citation>
    <scope>NUCLEOTIDE SEQUENCE</scope>
    <source>
        <strain evidence="2">FJAT-49825</strain>
    </source>
</reference>
<keyword evidence="3" id="KW-1185">Reference proteome</keyword>
<protein>
    <submittedName>
        <fullName evidence="2">Uncharacterized protein</fullName>
    </submittedName>
</protein>
<dbReference type="AlphaFoldDB" id="A0A942UCM9"/>
<sequence length="114" mass="13571">MEEREFSPEDIQRAAEDVGRGGFGDFMFMDPGRHRGTSSRRRTSSRTSRRTSSRRKMTSSRNTTRRRTSRKRTSRRLTHNLECTNWRNTGQGRHQTKSCWKDGNMWVFKSRRRG</sequence>
<name>A0A942UCM9_9BACI</name>
<dbReference type="NCBIfam" id="NF047410">
    <property type="entry name" value="CotG_ExsB_Nterm"/>
    <property type="match status" value="1"/>
</dbReference>
<dbReference type="RefSeq" id="WP_213121019.1">
    <property type="nucleotide sequence ID" value="NZ_JAGYPF010000008.1"/>
</dbReference>
<dbReference type="Proteomes" id="UP000679749">
    <property type="component" value="Unassembled WGS sequence"/>
</dbReference>
<comment type="caution">
    <text evidence="2">The sequence shown here is derived from an EMBL/GenBank/DDBJ whole genome shotgun (WGS) entry which is preliminary data.</text>
</comment>
<evidence type="ECO:0000313" key="3">
    <source>
        <dbReference type="Proteomes" id="UP000679749"/>
    </source>
</evidence>
<evidence type="ECO:0000256" key="1">
    <source>
        <dbReference type="SAM" id="MobiDB-lite"/>
    </source>
</evidence>
<organism evidence="2 3">
    <name type="scientific">Neobacillus rhizophilus</name>
    <dbReference type="NCBI Taxonomy" id="2833579"/>
    <lineage>
        <taxon>Bacteria</taxon>
        <taxon>Bacillati</taxon>
        <taxon>Bacillota</taxon>
        <taxon>Bacilli</taxon>
        <taxon>Bacillales</taxon>
        <taxon>Bacillaceae</taxon>
        <taxon>Neobacillus</taxon>
    </lineage>
</organism>
<feature type="compositionally biased region" description="Basic and acidic residues" evidence="1">
    <location>
        <begin position="1"/>
        <end position="19"/>
    </location>
</feature>
<dbReference type="EMBL" id="JAGYPF010000008">
    <property type="protein sequence ID" value="MBS4216491.1"/>
    <property type="molecule type" value="Genomic_DNA"/>
</dbReference>
<feature type="region of interest" description="Disordered" evidence="1">
    <location>
        <begin position="1"/>
        <end position="79"/>
    </location>
</feature>